<organism evidence="3 4">
    <name type="scientific">Steinernema carpocapsae</name>
    <name type="common">Entomopathogenic nematode</name>
    <dbReference type="NCBI Taxonomy" id="34508"/>
    <lineage>
        <taxon>Eukaryota</taxon>
        <taxon>Metazoa</taxon>
        <taxon>Ecdysozoa</taxon>
        <taxon>Nematoda</taxon>
        <taxon>Chromadorea</taxon>
        <taxon>Rhabditida</taxon>
        <taxon>Tylenchina</taxon>
        <taxon>Panagrolaimomorpha</taxon>
        <taxon>Strongyloidoidea</taxon>
        <taxon>Steinernematidae</taxon>
        <taxon>Steinernema</taxon>
    </lineage>
</organism>
<feature type="compositionally biased region" description="Acidic residues" evidence="2">
    <location>
        <begin position="1078"/>
        <end position="1090"/>
    </location>
</feature>
<feature type="region of interest" description="Disordered" evidence="2">
    <location>
        <begin position="1173"/>
        <end position="1212"/>
    </location>
</feature>
<feature type="region of interest" description="Disordered" evidence="2">
    <location>
        <begin position="1054"/>
        <end position="1090"/>
    </location>
</feature>
<feature type="region of interest" description="Disordered" evidence="2">
    <location>
        <begin position="924"/>
        <end position="946"/>
    </location>
</feature>
<reference evidence="3 4" key="2">
    <citation type="journal article" date="2019" name="G3 (Bethesda)">
        <title>Hybrid Assembly of the Genome of the Entomopathogenic Nematode Steinernema carpocapsae Identifies the X-Chromosome.</title>
        <authorList>
            <person name="Serra L."/>
            <person name="Macchietto M."/>
            <person name="Macias-Munoz A."/>
            <person name="McGill C.J."/>
            <person name="Rodriguez I.M."/>
            <person name="Rodriguez B."/>
            <person name="Murad R."/>
            <person name="Mortazavi A."/>
        </authorList>
    </citation>
    <scope>NUCLEOTIDE SEQUENCE [LARGE SCALE GENOMIC DNA]</scope>
    <source>
        <strain evidence="3 4">ALL</strain>
    </source>
</reference>
<keyword evidence="4" id="KW-1185">Reference proteome</keyword>
<evidence type="ECO:0000256" key="1">
    <source>
        <dbReference type="SAM" id="Coils"/>
    </source>
</evidence>
<gene>
    <name evidence="3" type="ORF">L596_002086</name>
</gene>
<evidence type="ECO:0000313" key="4">
    <source>
        <dbReference type="Proteomes" id="UP000298663"/>
    </source>
</evidence>
<comment type="caution">
    <text evidence="3">The sequence shown here is derived from an EMBL/GenBank/DDBJ whole genome shotgun (WGS) entry which is preliminary data.</text>
</comment>
<evidence type="ECO:0000256" key="2">
    <source>
        <dbReference type="SAM" id="MobiDB-lite"/>
    </source>
</evidence>
<feature type="coiled-coil region" evidence="1">
    <location>
        <begin position="1911"/>
        <end position="1938"/>
    </location>
</feature>
<dbReference type="EMBL" id="AZBU02000001">
    <property type="protein sequence ID" value="TMS34508.1"/>
    <property type="molecule type" value="Genomic_DNA"/>
</dbReference>
<feature type="region of interest" description="Disordered" evidence="2">
    <location>
        <begin position="121"/>
        <end position="148"/>
    </location>
</feature>
<protein>
    <submittedName>
        <fullName evidence="3">Uncharacterized protein</fullName>
    </submittedName>
</protein>
<feature type="compositionally biased region" description="Polar residues" evidence="2">
    <location>
        <begin position="1065"/>
        <end position="1075"/>
    </location>
</feature>
<proteinExistence type="predicted"/>
<reference evidence="3 4" key="1">
    <citation type="journal article" date="2015" name="Genome Biol.">
        <title>Comparative genomics of Steinernema reveals deeply conserved gene regulatory networks.</title>
        <authorList>
            <person name="Dillman A.R."/>
            <person name="Macchietto M."/>
            <person name="Porter C.F."/>
            <person name="Rogers A."/>
            <person name="Williams B."/>
            <person name="Antoshechkin I."/>
            <person name="Lee M.M."/>
            <person name="Goodwin Z."/>
            <person name="Lu X."/>
            <person name="Lewis E.E."/>
            <person name="Goodrich-Blair H."/>
            <person name="Stock S.P."/>
            <person name="Adams B.J."/>
            <person name="Sternberg P.W."/>
            <person name="Mortazavi A."/>
        </authorList>
    </citation>
    <scope>NUCLEOTIDE SEQUENCE [LARGE SCALE GENOMIC DNA]</scope>
    <source>
        <strain evidence="3 4">ALL</strain>
    </source>
</reference>
<feature type="region of interest" description="Disordered" evidence="2">
    <location>
        <begin position="55"/>
        <end position="86"/>
    </location>
</feature>
<keyword evidence="1" id="KW-0175">Coiled coil</keyword>
<feature type="region of interest" description="Disordered" evidence="2">
    <location>
        <begin position="1104"/>
        <end position="1151"/>
    </location>
</feature>
<name>A0A4U8US40_STECR</name>
<feature type="compositionally biased region" description="Polar residues" evidence="2">
    <location>
        <begin position="1384"/>
        <end position="1408"/>
    </location>
</feature>
<accession>A0A4U8US40</accession>
<dbReference type="Proteomes" id="UP000298663">
    <property type="component" value="Unassembled WGS sequence"/>
</dbReference>
<evidence type="ECO:0000313" key="3">
    <source>
        <dbReference type="EMBL" id="TMS34508.1"/>
    </source>
</evidence>
<sequence>MGCRCGVPHRNQRKALCGRRSRRPLLRSSSHVCGDLHLCSTRLGAISGQWCTKPRRMASASPDDEPVSSDTTDSLPSPEASAISSSDVPAGLPFIRYLRKAEEREAPEKICFWQRAEKKNRDKRSNKKKSLDLQKVEMKRKRPTTKEEDVRRDRAKLVVAYWKYDNDFRRVYKIESHKLHIGTETYLCSKSGLRLYHDYWRLDYFIGKEHVAIQGNYEVIEQVTFSYKADGSGVVLTLTPPATLHLASLLSLKYAQLGIAFAPDMLSGRDDTRRHIILDFCNTCHALGYYQVADFLEFRHVNVRVLNLSHWIECCGLQRTQVPGEIRGYDVLDLVNPVPNQAKQEQEPEPYNAYVITRPKPSEADLPSIQWIQKDTACLFVKDDSRPKIQDCEKTLIELRRPEDLVRTYEPHPLMNYARYLEAKRRLDEKALPYWLVWDETRKCNSSFADESVSPPEDAKSEAEHQNDHVAVNALSEVSTAPPEADAVNTFVELPDMRSLSVKDGTVEEVDKSRKVRKNSLMFKLFEVKEETKMVPDVNSLSLVAEVEEEDDAEFLECSIPALMSEILKKVEAIPEARNLSAGAAVGKDDTKPSMAPEVNSLSMVAEVVKEDPQTPEVSISAPVAEILRKEEEVPKVSNLSAVTVVVKDDQKPSMATEVGSVSLIAEVVKEDAQTPEVSVSAPVAEVVKEDKAIPEGINLFAIADLVKDNENADMVLKHGSSSPVVETVEVEEKFETSCSYPVVEILKEAEESKCSYFFDEREADQLPEIGSWFFDDELIDKDAEMLEFSISAPVAELLSSSMTETVEVEEMSEVPCSSPIYEGVLDGMAEEIENILEVWQTSRVSKVIGENEEIPETSVSFPVVEKPNKGQAMPEVTKNVKEDIPGISTSLSAAEVVEYRGEEGMMAKSSTPLTAAEIVKDDNEMPETSSSCPVTEVMKEDEAISSSPVPKRAVVKEVAETPQASSLSPMSEKSLFGDCNERLLVVVCQDSPVLVDEKKESSPAADETQLIVDYLFKDDVEKITPATPPKMADFQHSCHNDRLHDYISPCVEPTPEKNLETKGLSRSWSSQNRLNTDETDETDETDNSTEDEFMKVMEDGEVPERHVQSEPKALPPHRNVEPPPQQRHVPQHRRPKRPASDPIGIVPPPKRFEVQCQPRVKPVVLVKSEGEFKVKGSESPKPEVEEVRNRKQKRKRQNNEISPMSTKKNAQELCEKASMSLNATSATSELQNAAKNAVKTSNAKDGGIQPAENCAPVLTVIPRACAGAISLRRTFETGFYELHVGTTASCEEDCSSSITSKSILELEAAENAVKTGNQAVIDNKSPELAGMSAANSTESLSSAMKIALKHSVEVKAQETSSSSTSACDGGRCSLLPVTSNASPAADRLQNTTENTVRTSESVFNKRNPTPARNGAPDCTELFCGAVNISSSQVFEAKTLEMQVPNSLAGIPLCNSGYPRSLNLTTLTTTSNAAENKVKTDQAVFKNGSSVSAGQSGRACTEHFRGTANIPSSRVVGAKTQETQVSNSSAGILPLNSGCRGLLSPITSTPKAVKNTDMTDQAVFNNGCLGSGRISASLFTEAPRVVADIAPAEVFEARPQESPVTGLSASRSPYDSARLSSSGRCSVALFMEPESAEKAAGTKRIFDEITKEAAFFNSDKPKNNGQSQESLLQPLQQQSILSPQGIQQKIDLSRANTPFRTPSSLASFPPGYLQGHPSPYAANAYVAQATPQPGTHFTIGAPEITNKPAPRSSPCAIALSQASSHDEDTDKNTVAQLEEFEQVFEELVQGKRVPGAHSVSPKSSSVVQAAHIGVNAVHGTTYQTVLRTDMIDANLQNVDFPLRNMTQVHIGANASSAQIVVPQCSPLAFLRPDVSVTPVCLENMAYDCYGLTSPQTKSPSANLSCRQKGEQQHFQEQRRMLEQQRINAENLQKQHQQQHYYAVQQRQQQQLMQGRQFRSSIQEQHAFAVWQEQQRRLQSSSVMPQQKLMQVPQQLPTHRMCPEPQMPAQQFQPISGLEVHQNQMYPPAYPQNWNSQGGYMADFPPQYPYQHNAF</sequence>
<feature type="region of interest" description="Disordered" evidence="2">
    <location>
        <begin position="1384"/>
        <end position="1412"/>
    </location>
</feature>
<feature type="compositionally biased region" description="Basic and acidic residues" evidence="2">
    <location>
        <begin position="1173"/>
        <end position="1190"/>
    </location>
</feature>